<dbReference type="STRING" id="45076.Lwor_1480"/>
<dbReference type="Pfam" id="PF01957">
    <property type="entry name" value="NfeD"/>
    <property type="match status" value="1"/>
</dbReference>
<keyword evidence="1" id="KW-0812">Transmembrane</keyword>
<dbReference type="RefSeq" id="WP_058493263.1">
    <property type="nucleotide sequence ID" value="NZ_CBCRUR010000011.1"/>
</dbReference>
<proteinExistence type="predicted"/>
<protein>
    <recommendedName>
        <fullName evidence="2">NfeD-like C-terminal domain-containing protein</fullName>
    </recommendedName>
</protein>
<evidence type="ECO:0000256" key="1">
    <source>
        <dbReference type="SAM" id="Phobius"/>
    </source>
</evidence>
<sequence length="139" mass="15614">MTIYIYWFLLALVLLGLEMATGTFYLLILAIAMAVGGFLAFIGLAFTAQLTLAALASIVGIMYLYRWKSDHQAEANPFNLDVGQSVEVLAWKEDGTARVFYRGTEWNAEPESQEMNHKDIFYIKDVRGSVLVITNKKPL</sequence>
<dbReference type="AlphaFoldDB" id="A0A0W1AF90"/>
<comment type="caution">
    <text evidence="3">The sequence shown here is derived from an EMBL/GenBank/DDBJ whole genome shotgun (WGS) entry which is preliminary data.</text>
</comment>
<feature type="transmembrane region" description="Helical" evidence="1">
    <location>
        <begin position="38"/>
        <end position="65"/>
    </location>
</feature>
<keyword evidence="4" id="KW-1185">Reference proteome</keyword>
<feature type="domain" description="NfeD-like C-terminal" evidence="2">
    <location>
        <begin position="80"/>
        <end position="133"/>
    </location>
</feature>
<keyword evidence="1" id="KW-0472">Membrane</keyword>
<evidence type="ECO:0000259" key="2">
    <source>
        <dbReference type="Pfam" id="PF01957"/>
    </source>
</evidence>
<accession>A0A0W1AF90</accession>
<gene>
    <name evidence="3" type="ORF">Lwor_1480</name>
</gene>
<organism evidence="3 4">
    <name type="scientific">Legionella worsleiensis</name>
    <dbReference type="NCBI Taxonomy" id="45076"/>
    <lineage>
        <taxon>Bacteria</taxon>
        <taxon>Pseudomonadati</taxon>
        <taxon>Pseudomonadota</taxon>
        <taxon>Gammaproteobacteria</taxon>
        <taxon>Legionellales</taxon>
        <taxon>Legionellaceae</taxon>
        <taxon>Legionella</taxon>
    </lineage>
</organism>
<dbReference type="PATRIC" id="fig|45076.6.peg.1607"/>
<evidence type="ECO:0000313" key="4">
    <source>
        <dbReference type="Proteomes" id="UP000054662"/>
    </source>
</evidence>
<dbReference type="OrthoDB" id="5654021at2"/>
<name>A0A0W1AF90_9GAMM</name>
<dbReference type="Proteomes" id="UP000054662">
    <property type="component" value="Unassembled WGS sequence"/>
</dbReference>
<evidence type="ECO:0000313" key="3">
    <source>
        <dbReference type="EMBL" id="KTD79966.1"/>
    </source>
</evidence>
<dbReference type="InterPro" id="IPR002810">
    <property type="entry name" value="NfeD-like_C"/>
</dbReference>
<feature type="transmembrane region" description="Helical" evidence="1">
    <location>
        <begin position="7"/>
        <end position="32"/>
    </location>
</feature>
<keyword evidence="1" id="KW-1133">Transmembrane helix</keyword>
<dbReference type="EMBL" id="LNZC01000012">
    <property type="protein sequence ID" value="KTD79966.1"/>
    <property type="molecule type" value="Genomic_DNA"/>
</dbReference>
<reference evidence="3 4" key="1">
    <citation type="submission" date="2015-11" db="EMBL/GenBank/DDBJ databases">
        <title>Genomic analysis of 38 Legionella species identifies large and diverse effector repertoires.</title>
        <authorList>
            <person name="Burstein D."/>
            <person name="Amaro F."/>
            <person name="Zusman T."/>
            <person name="Lifshitz Z."/>
            <person name="Cohen O."/>
            <person name="Gilbert J.A."/>
            <person name="Pupko T."/>
            <person name="Shuman H.A."/>
            <person name="Segal G."/>
        </authorList>
    </citation>
    <scope>NUCLEOTIDE SEQUENCE [LARGE SCALE GENOMIC DNA]</scope>
    <source>
        <strain evidence="3 4">ATCC 49508</strain>
    </source>
</reference>